<dbReference type="GO" id="GO:0000271">
    <property type="term" value="P:polysaccharide biosynthetic process"/>
    <property type="evidence" value="ECO:0007669"/>
    <property type="project" value="TreeGrafter"/>
</dbReference>
<dbReference type="FunFam" id="3.90.1150.10:FF:000092">
    <property type="entry name" value="Capsular polysaccharide biosynthesis protein"/>
    <property type="match status" value="1"/>
</dbReference>
<sequence length="406" mass="45731">MENRVINFSPVYIGDDEINNVIDVLKSGWITTGPKTKEFERKVSSYLGTSKTAALNSCTAALEMTLRLLNIKEGDEVIIPAYTYSATAAAVAHTGAKIVMVDSNQNNFQMDYSKLEGYINSKTKAIIPVDIAGIPCNYSKIFKIVEKNKEKFNANGKMQEAIGRIAVITDAAHSFGASYDGKLIGSISDFTCFSFHAVKNLTTGEGGAVTWKSISGISDDYIYSKYMHLSLHGQTKDAFSKNKSGQWEYDIIAPLYKCNMTDISAAIGLGQLDKYQRFLNKREDLINKYDELLNDDIFIKPQHFTNEYKSSGHLYLLRIGGIKSEQRDQIINEMAKVNIACNVHYKPLPLLTAYKNLGFDIKDYQNAYELFKNEISLPLHYQLTEDDIEYICFNLKKILKKVCNYV</sequence>
<dbReference type="Pfam" id="PF01041">
    <property type="entry name" value="DegT_DnrJ_EryC1"/>
    <property type="match status" value="1"/>
</dbReference>
<evidence type="ECO:0000256" key="1">
    <source>
        <dbReference type="RuleBase" id="RU004508"/>
    </source>
</evidence>
<keyword evidence="1" id="KW-0663">Pyridoxal phosphate</keyword>
<keyword evidence="2" id="KW-0808">Transferase</keyword>
<dbReference type="PANTHER" id="PTHR30244:SF34">
    <property type="entry name" value="DTDP-4-AMINO-4,6-DIDEOXYGALACTOSE TRANSAMINASE"/>
    <property type="match status" value="1"/>
</dbReference>
<organism evidence="2">
    <name type="scientific">Macrococcus psychrotolerans</name>
    <dbReference type="NCBI Taxonomy" id="3039389"/>
    <lineage>
        <taxon>Bacteria</taxon>
        <taxon>Bacillati</taxon>
        <taxon>Bacillota</taxon>
        <taxon>Bacilli</taxon>
        <taxon>Bacillales</taxon>
        <taxon>Staphylococcaceae</taxon>
        <taxon>Macrococcus</taxon>
    </lineage>
</organism>
<dbReference type="CDD" id="cd00616">
    <property type="entry name" value="AHBA_syn"/>
    <property type="match status" value="1"/>
</dbReference>
<dbReference type="PANTHER" id="PTHR30244">
    <property type="entry name" value="TRANSAMINASE"/>
    <property type="match status" value="1"/>
</dbReference>
<dbReference type="EC" id="2.6.1.-" evidence="2"/>
<dbReference type="InterPro" id="IPR000653">
    <property type="entry name" value="DegT/StrS_aminotransferase"/>
</dbReference>
<comment type="similarity">
    <text evidence="1">Belongs to the DegT/DnrJ/EryC1 family.</text>
</comment>
<proteinExistence type="inferred from homology"/>
<gene>
    <name evidence="2" type="ORF">KYI10_03640</name>
</gene>
<dbReference type="AlphaFoldDB" id="A0AAT9P7Y7"/>
<accession>A0AAT9P7Y7</accession>
<protein>
    <submittedName>
        <fullName evidence="2">DegT/DnrJ/EryC1/StrS family aminotransferase</fullName>
        <ecNumber evidence="2">2.6.1.-</ecNumber>
    </submittedName>
</protein>
<dbReference type="GO" id="GO:0008483">
    <property type="term" value="F:transaminase activity"/>
    <property type="evidence" value="ECO:0007669"/>
    <property type="project" value="UniProtKB-KW"/>
</dbReference>
<name>A0AAT9P7Y7_9STAP</name>
<keyword evidence="2" id="KW-0032">Aminotransferase</keyword>
<dbReference type="PIRSF" id="PIRSF000390">
    <property type="entry name" value="PLP_StrS"/>
    <property type="match status" value="1"/>
</dbReference>
<dbReference type="EMBL" id="CP079955">
    <property type="protein sequence ID" value="QYA33533.1"/>
    <property type="molecule type" value="Genomic_DNA"/>
</dbReference>
<reference evidence="2" key="1">
    <citation type="submission" date="2021-07" db="EMBL/GenBank/DDBJ databases">
        <title>Prevalence and characterization of methicillin-resistant Macrococcus spp. in food producing animals and meat in Switzerland in 2019.</title>
        <authorList>
            <person name="Keller J.E."/>
            <person name="Schwendener S."/>
            <person name="Neuenschwander J."/>
            <person name="Overesch G."/>
            <person name="Perreten V."/>
        </authorList>
    </citation>
    <scope>NUCLEOTIDE SEQUENCE</scope>
    <source>
        <strain evidence="2">19Msa1099</strain>
    </source>
</reference>
<dbReference type="GO" id="GO:0030170">
    <property type="term" value="F:pyridoxal phosphate binding"/>
    <property type="evidence" value="ECO:0007669"/>
    <property type="project" value="TreeGrafter"/>
</dbReference>
<evidence type="ECO:0000313" key="2">
    <source>
        <dbReference type="EMBL" id="QYA33533.1"/>
    </source>
</evidence>